<keyword evidence="2" id="KW-1185">Reference proteome</keyword>
<reference evidence="1 2" key="1">
    <citation type="journal article" date="2003" name="Proc. Natl. Acad. Sci. U.S.A.">
        <title>The complete genome sequence of the carcinogenic bacterium Helicobacter hepaticus.</title>
        <authorList>
            <person name="Suerbaum S."/>
            <person name="Josenhans C."/>
            <person name="Sterzenbach T."/>
            <person name="Drescher B."/>
            <person name="Brandt P."/>
            <person name="Bell M."/>
            <person name="Droege M."/>
            <person name="Fartmann B."/>
            <person name="Fischer H.-P."/>
            <person name="Ge Z."/>
            <person name="Hoerster A."/>
            <person name="Holland R."/>
            <person name="Klein K."/>
            <person name="Koenig J."/>
            <person name="Macko L."/>
            <person name="Mendz G.L."/>
            <person name="Nyakatura G."/>
            <person name="Schauer D.B."/>
            <person name="Shen Z."/>
            <person name="Weber J."/>
            <person name="Frosch M."/>
            <person name="Fox J.G."/>
        </authorList>
    </citation>
    <scope>NUCLEOTIDE SEQUENCE [LARGE SCALE GENOMIC DNA]</scope>
    <source>
        <strain evidence="2">ATCC 51449 / 3B1</strain>
    </source>
</reference>
<sequence>MRYCLGDGIVYSFVEDFVSFCLKSVKKCQKIYCHFDF</sequence>
<organism evidence="1 2">
    <name type="scientific">Helicobacter hepaticus (strain ATCC 51449 / 3B1)</name>
    <dbReference type="NCBI Taxonomy" id="235279"/>
    <lineage>
        <taxon>Bacteria</taxon>
        <taxon>Pseudomonadati</taxon>
        <taxon>Campylobacterota</taxon>
        <taxon>Epsilonproteobacteria</taxon>
        <taxon>Campylobacterales</taxon>
        <taxon>Helicobacteraceae</taxon>
        <taxon>Helicobacter</taxon>
    </lineage>
</organism>
<evidence type="ECO:0000313" key="1">
    <source>
        <dbReference type="EMBL" id="AAP77344.1"/>
    </source>
</evidence>
<dbReference type="Proteomes" id="UP000002495">
    <property type="component" value="Chromosome"/>
</dbReference>
<dbReference type="AlphaFoldDB" id="Q7VI61"/>
<dbReference type="KEGG" id="hhe:HH_0747"/>
<accession>Q7VI61</accession>
<proteinExistence type="predicted"/>
<name>Q7VI61_HELHP</name>
<evidence type="ECO:0000313" key="2">
    <source>
        <dbReference type="Proteomes" id="UP000002495"/>
    </source>
</evidence>
<protein>
    <submittedName>
        <fullName evidence="1">Uncharacterized protein</fullName>
    </submittedName>
</protein>
<gene>
    <name evidence="1" type="ordered locus">HH_0747</name>
</gene>
<dbReference type="EMBL" id="AE017125">
    <property type="protein sequence ID" value="AAP77344.1"/>
    <property type="molecule type" value="Genomic_DNA"/>
</dbReference>
<dbReference type="HOGENOM" id="CLU_3344427_0_0_7"/>